<dbReference type="PANTHER" id="PTHR31203:SF1">
    <property type="entry name" value="BETA-KERATIN-RELATED PROTEIN-RELATED"/>
    <property type="match status" value="1"/>
</dbReference>
<evidence type="ECO:0000256" key="5">
    <source>
        <dbReference type="RuleBase" id="RU364002"/>
    </source>
</evidence>
<evidence type="ECO:0000313" key="7">
    <source>
        <dbReference type="Proteomes" id="UP000550309"/>
    </source>
</evidence>
<name>A0A7K6AB44_ONYCO</name>
<evidence type="ECO:0000256" key="4">
    <source>
        <dbReference type="ARBA" id="ARBA00022990"/>
    </source>
</evidence>
<dbReference type="GO" id="GO:0005200">
    <property type="term" value="F:structural constituent of cytoskeleton"/>
    <property type="evidence" value="ECO:0007669"/>
    <property type="project" value="InterPro"/>
</dbReference>
<dbReference type="OrthoDB" id="9380305at2759"/>
<comment type="caution">
    <text evidence="6">The sequence shown here is derived from an EMBL/GenBank/DDBJ whole genome shotgun (WGS) entry which is preliminary data.</text>
</comment>
<dbReference type="AlphaFoldDB" id="A0A7K6AB44"/>
<evidence type="ECO:0000256" key="1">
    <source>
        <dbReference type="ARBA" id="ARBA00008702"/>
    </source>
</evidence>
<dbReference type="PANTHER" id="PTHR31203">
    <property type="entry name" value="BETA-KERATIN-RELATED PROTEIN-RELATED"/>
    <property type="match status" value="1"/>
</dbReference>
<evidence type="ECO:0000256" key="3">
    <source>
        <dbReference type="ARBA" id="ARBA00022744"/>
    </source>
</evidence>
<dbReference type="InterPro" id="IPR003461">
    <property type="entry name" value="Keratin"/>
</dbReference>
<feature type="non-terminal residue" evidence="6">
    <location>
        <position position="1"/>
    </location>
</feature>
<accession>A0A7K6AB44</accession>
<evidence type="ECO:0000313" key="6">
    <source>
        <dbReference type="EMBL" id="NWU87128.1"/>
    </source>
</evidence>
<reference evidence="6 7" key="1">
    <citation type="submission" date="2019-09" db="EMBL/GenBank/DDBJ databases">
        <title>Bird 10,000 Genomes (B10K) Project - Family phase.</title>
        <authorList>
            <person name="Zhang G."/>
        </authorList>
    </citation>
    <scope>NUCLEOTIDE SEQUENCE [LARGE SCALE GENOMIC DNA]</scope>
    <source>
        <strain evidence="6">B10K-DU-028-75</strain>
        <tissue evidence="6">Mixed tissue sample</tissue>
    </source>
</reference>
<dbReference type="Proteomes" id="UP000550309">
    <property type="component" value="Unassembled WGS sequence"/>
</dbReference>
<dbReference type="Pfam" id="PF02422">
    <property type="entry name" value="Keratin"/>
    <property type="match status" value="1"/>
</dbReference>
<keyword evidence="7" id="KW-1185">Reference proteome</keyword>
<organism evidence="6 7">
    <name type="scientific">Onychorhynchus coronatus</name>
    <name type="common">Royal flycatcher</name>
    <dbReference type="NCBI Taxonomy" id="360224"/>
    <lineage>
        <taxon>Eukaryota</taxon>
        <taxon>Metazoa</taxon>
        <taxon>Chordata</taxon>
        <taxon>Craniata</taxon>
        <taxon>Vertebrata</taxon>
        <taxon>Euteleostomi</taxon>
        <taxon>Archelosauria</taxon>
        <taxon>Archosauria</taxon>
        <taxon>Dinosauria</taxon>
        <taxon>Saurischia</taxon>
        <taxon>Theropoda</taxon>
        <taxon>Coelurosauria</taxon>
        <taxon>Aves</taxon>
        <taxon>Neognathae</taxon>
        <taxon>Neoaves</taxon>
        <taxon>Telluraves</taxon>
        <taxon>Australaves</taxon>
        <taxon>Passeriformes</taxon>
        <taxon>Tyrannidae</taxon>
        <taxon>Onychorhynchus</taxon>
    </lineage>
</organism>
<feature type="non-terminal residue" evidence="6">
    <location>
        <position position="55"/>
    </location>
</feature>
<comment type="similarity">
    <text evidence="1 5">Belongs to the avian keratin family.</text>
</comment>
<keyword evidence="4" id="KW-0007">Acetylation</keyword>
<evidence type="ECO:0000256" key="2">
    <source>
        <dbReference type="ARBA" id="ARBA00011806"/>
    </source>
</evidence>
<gene>
    <name evidence="6" type="primary">Krsc_0</name>
    <name evidence="6" type="ORF">ONYCOR_R08812</name>
</gene>
<comment type="subunit">
    <text evidence="2 5">The avian keratins (F-ker, S-ker, C-ker and B-ker) are a complex mixture of very similar polypeptides.</text>
</comment>
<dbReference type="EMBL" id="VZRK01000629">
    <property type="protein sequence ID" value="NWU87128.1"/>
    <property type="molecule type" value="Genomic_DNA"/>
</dbReference>
<protein>
    <recommendedName>
        <fullName evidence="5">Keratin</fullName>
    </recommendedName>
</protein>
<proteinExistence type="inferred from homology"/>
<sequence>VQCPQPVAAGRNEPCVVSCATSRVIIYPPPVVVTFPGPIVSTCPQEAVVGASAAA</sequence>
<keyword evidence="3 5" id="KW-0416">Keratin</keyword>
<dbReference type="GO" id="GO:0005882">
    <property type="term" value="C:intermediate filament"/>
    <property type="evidence" value="ECO:0007669"/>
    <property type="project" value="UniProtKB-KW"/>
</dbReference>